<dbReference type="AlphaFoldDB" id="A0A7J6KKK9"/>
<dbReference type="InterPro" id="IPR041588">
    <property type="entry name" value="Integrase_H2C2"/>
</dbReference>
<dbReference type="PANTHER" id="PTHR37984:SF15">
    <property type="entry name" value="INTEGRASE CATALYTIC DOMAIN-CONTAINING PROTEIN"/>
    <property type="match status" value="1"/>
</dbReference>
<sequence>KKNIRADALSRVRLDQSTPADVPSAAVQRPLGVVTLHEAFSKDDVRSVQQACPIVRQLYTRLLRTEPLKRHELSSPDLRPYRRVWRTLGISDGLVVRERCPSAYTGRLWVPLIPGSLRPSFVEHAHDEVGHFSTDKVLDKLELYAYWPGMAKDVEEHTAQCQRCLNAKRPSPAPAPLMPVPVGRPWETVAIDLLS</sequence>
<feature type="domain" description="Integrase zinc-binding" evidence="1">
    <location>
        <begin position="113"/>
        <end position="169"/>
    </location>
</feature>
<dbReference type="OrthoDB" id="115435at2759"/>
<dbReference type="Gene3D" id="1.10.340.70">
    <property type="match status" value="1"/>
</dbReference>
<protein>
    <recommendedName>
        <fullName evidence="1">Integrase zinc-binding domain-containing protein</fullName>
    </recommendedName>
</protein>
<organism evidence="2 3">
    <name type="scientific">Perkinsus chesapeaki</name>
    <name type="common">Clam parasite</name>
    <name type="synonym">Perkinsus andrewsi</name>
    <dbReference type="NCBI Taxonomy" id="330153"/>
    <lineage>
        <taxon>Eukaryota</taxon>
        <taxon>Sar</taxon>
        <taxon>Alveolata</taxon>
        <taxon>Perkinsozoa</taxon>
        <taxon>Perkinsea</taxon>
        <taxon>Perkinsida</taxon>
        <taxon>Perkinsidae</taxon>
        <taxon>Perkinsus</taxon>
    </lineage>
</organism>
<dbReference type="Pfam" id="PF17921">
    <property type="entry name" value="Integrase_H2C2"/>
    <property type="match status" value="1"/>
</dbReference>
<evidence type="ECO:0000313" key="3">
    <source>
        <dbReference type="Proteomes" id="UP000591131"/>
    </source>
</evidence>
<keyword evidence="3" id="KW-1185">Reference proteome</keyword>
<dbReference type="PANTHER" id="PTHR37984">
    <property type="entry name" value="PROTEIN CBG26694"/>
    <property type="match status" value="1"/>
</dbReference>
<dbReference type="Proteomes" id="UP000591131">
    <property type="component" value="Unassembled WGS sequence"/>
</dbReference>
<evidence type="ECO:0000313" key="2">
    <source>
        <dbReference type="EMBL" id="KAF4647076.1"/>
    </source>
</evidence>
<gene>
    <name evidence="2" type="ORF">FOL47_005109</name>
</gene>
<dbReference type="InterPro" id="IPR050951">
    <property type="entry name" value="Retrovirus_Pol_polyprotein"/>
</dbReference>
<name>A0A7J6KKK9_PERCH</name>
<reference evidence="2 3" key="1">
    <citation type="submission" date="2020-04" db="EMBL/GenBank/DDBJ databases">
        <title>Perkinsus chesapeaki whole genome sequence.</title>
        <authorList>
            <person name="Bogema D.R."/>
        </authorList>
    </citation>
    <scope>NUCLEOTIDE SEQUENCE [LARGE SCALE GENOMIC DNA]</scope>
    <source>
        <strain evidence="2">ATCC PRA-425</strain>
    </source>
</reference>
<feature type="non-terminal residue" evidence="2">
    <location>
        <position position="195"/>
    </location>
</feature>
<dbReference type="FunFam" id="1.10.340.70:FF:000001">
    <property type="entry name" value="Retrovirus-related Pol polyprotein from transposon gypsy-like Protein"/>
    <property type="match status" value="1"/>
</dbReference>
<feature type="non-terminal residue" evidence="2">
    <location>
        <position position="1"/>
    </location>
</feature>
<comment type="caution">
    <text evidence="2">The sequence shown here is derived from an EMBL/GenBank/DDBJ whole genome shotgun (WGS) entry which is preliminary data.</text>
</comment>
<dbReference type="EMBL" id="JAAPAO010002869">
    <property type="protein sequence ID" value="KAF4647076.1"/>
    <property type="molecule type" value="Genomic_DNA"/>
</dbReference>
<evidence type="ECO:0000259" key="1">
    <source>
        <dbReference type="Pfam" id="PF17921"/>
    </source>
</evidence>
<proteinExistence type="predicted"/>
<accession>A0A7J6KKK9</accession>